<dbReference type="GO" id="GO:0016491">
    <property type="term" value="F:oxidoreductase activity"/>
    <property type="evidence" value="ECO:0007669"/>
    <property type="project" value="UniProtKB-KW"/>
</dbReference>
<feature type="domain" description="Ketoreductase" evidence="2">
    <location>
        <begin position="6"/>
        <end position="191"/>
    </location>
</feature>
<dbReference type="PRINTS" id="PR00080">
    <property type="entry name" value="SDRFAMILY"/>
</dbReference>
<dbReference type="PRINTS" id="PR00081">
    <property type="entry name" value="GDHRDH"/>
</dbReference>
<dbReference type="Gene3D" id="3.40.50.720">
    <property type="entry name" value="NAD(P)-binding Rossmann-like Domain"/>
    <property type="match status" value="2"/>
</dbReference>
<keyword evidence="4" id="KW-1185">Reference proteome</keyword>
<protein>
    <recommendedName>
        <fullName evidence="2">Ketoreductase domain-containing protein</fullName>
    </recommendedName>
</protein>
<sequence length="515" mass="54140">MSFRNKVVLVTGASSGIGASTAVAFAAEGARVAIVGRNEKKLAITAGKCEQKGSKSLIIAADVTKDEDVKRILEDTINHFGKLDILVNNAGIAPNASILAPETMETFDATMSTNLRSVVYLTHLAAPYLVESKGNIVNVSSVAGLAIVTNNRSAYAASKAGLDHFTRCVAFELAAKGVRVNTVNPGPVRTDIMEADGITDEQRDAMLAGARVPLGRVGEPEEIADVILFLASDKARSVTGSSYVSDNGMVMSVHTKMSLVNKVAVVTGASSGIGAAIAIKLAGEGVRVAIVGRNEKKLKAISETCEKRGFKPLVIVADVTKDEDAKKIISETLNFFGKLDILVNNAGIANSASILDAKAMEVYDKVVSTNLRSTVHFTHLAAKYLIETKGNIVNISSIAASTVLSKTSFSYCTSKAGVDHFTRCIALELAASGVRVNAINPGPVKTDIIENTGVNDAVSKHIWEVLRKATVLGRIADAEEIADLVAFLASDKARSITGSTITTDNGSSLLGPWSH</sequence>
<evidence type="ECO:0000313" key="3">
    <source>
        <dbReference type="EMBL" id="KOB68460.1"/>
    </source>
</evidence>
<dbReference type="GO" id="GO:0006629">
    <property type="term" value="P:lipid metabolic process"/>
    <property type="evidence" value="ECO:0007669"/>
    <property type="project" value="UniProtKB-ARBA"/>
</dbReference>
<dbReference type="Proteomes" id="UP000037510">
    <property type="component" value="Unassembled WGS sequence"/>
</dbReference>
<name>A0A0L7KZ86_OPEBR</name>
<dbReference type="InterPro" id="IPR036291">
    <property type="entry name" value="NAD(P)-bd_dom_sf"/>
</dbReference>
<dbReference type="SUPFAM" id="SSF51735">
    <property type="entry name" value="NAD(P)-binding Rossmann-fold domains"/>
    <property type="match status" value="2"/>
</dbReference>
<organism evidence="3 4">
    <name type="scientific">Operophtera brumata</name>
    <name type="common">Winter moth</name>
    <name type="synonym">Phalaena brumata</name>
    <dbReference type="NCBI Taxonomy" id="104452"/>
    <lineage>
        <taxon>Eukaryota</taxon>
        <taxon>Metazoa</taxon>
        <taxon>Ecdysozoa</taxon>
        <taxon>Arthropoda</taxon>
        <taxon>Hexapoda</taxon>
        <taxon>Insecta</taxon>
        <taxon>Pterygota</taxon>
        <taxon>Neoptera</taxon>
        <taxon>Endopterygota</taxon>
        <taxon>Lepidoptera</taxon>
        <taxon>Glossata</taxon>
        <taxon>Ditrysia</taxon>
        <taxon>Geometroidea</taxon>
        <taxon>Geometridae</taxon>
        <taxon>Larentiinae</taxon>
        <taxon>Operophtera</taxon>
    </lineage>
</organism>
<dbReference type="NCBIfam" id="NF005559">
    <property type="entry name" value="PRK07231.1"/>
    <property type="match status" value="1"/>
</dbReference>
<dbReference type="InterPro" id="IPR002347">
    <property type="entry name" value="SDR_fam"/>
</dbReference>
<dbReference type="STRING" id="104452.A0A0L7KZ86"/>
<dbReference type="PANTHER" id="PTHR43975">
    <property type="entry name" value="ZGC:101858"/>
    <property type="match status" value="1"/>
</dbReference>
<dbReference type="AlphaFoldDB" id="A0A0L7KZ86"/>
<accession>A0A0L7KZ86</accession>
<dbReference type="Pfam" id="PF13561">
    <property type="entry name" value="adh_short_C2"/>
    <property type="match status" value="2"/>
</dbReference>
<dbReference type="InterPro" id="IPR020904">
    <property type="entry name" value="Sc_DH/Rdtase_CS"/>
</dbReference>
<evidence type="ECO:0000259" key="2">
    <source>
        <dbReference type="SMART" id="SM00822"/>
    </source>
</evidence>
<dbReference type="PANTHER" id="PTHR43975:SF2">
    <property type="entry name" value="EG:BACR7A4.14 PROTEIN-RELATED"/>
    <property type="match status" value="1"/>
</dbReference>
<keyword evidence="1" id="KW-0560">Oxidoreductase</keyword>
<dbReference type="FunFam" id="3.40.50.720:FF:000084">
    <property type="entry name" value="Short-chain dehydrogenase reductase"/>
    <property type="match status" value="2"/>
</dbReference>
<dbReference type="InterPro" id="IPR057326">
    <property type="entry name" value="KR_dom"/>
</dbReference>
<proteinExistence type="predicted"/>
<dbReference type="EMBL" id="JTDY01004206">
    <property type="protein sequence ID" value="KOB68460.1"/>
    <property type="molecule type" value="Genomic_DNA"/>
</dbReference>
<evidence type="ECO:0000256" key="1">
    <source>
        <dbReference type="ARBA" id="ARBA00023002"/>
    </source>
</evidence>
<dbReference type="PROSITE" id="PS00061">
    <property type="entry name" value="ADH_SHORT"/>
    <property type="match status" value="2"/>
</dbReference>
<evidence type="ECO:0000313" key="4">
    <source>
        <dbReference type="Proteomes" id="UP000037510"/>
    </source>
</evidence>
<dbReference type="SMART" id="SM00822">
    <property type="entry name" value="PKS_KR"/>
    <property type="match status" value="1"/>
</dbReference>
<gene>
    <name evidence="3" type="ORF">OBRU01_18342</name>
</gene>
<reference evidence="3 4" key="1">
    <citation type="journal article" date="2015" name="Genome Biol. Evol.">
        <title>The genome of winter moth (Operophtera brumata) provides a genomic perspective on sexual dimorphism and phenology.</title>
        <authorList>
            <person name="Derks M.F."/>
            <person name="Smit S."/>
            <person name="Salis L."/>
            <person name="Schijlen E."/>
            <person name="Bossers A."/>
            <person name="Mateman C."/>
            <person name="Pijl A.S."/>
            <person name="de Ridder D."/>
            <person name="Groenen M.A."/>
            <person name="Visser M.E."/>
            <person name="Megens H.J."/>
        </authorList>
    </citation>
    <scope>NUCLEOTIDE SEQUENCE [LARGE SCALE GENOMIC DNA]</scope>
    <source>
        <strain evidence="3">WM2013NL</strain>
        <tissue evidence="3">Head and thorax</tissue>
    </source>
</reference>
<comment type="caution">
    <text evidence="3">The sequence shown here is derived from an EMBL/GenBank/DDBJ whole genome shotgun (WGS) entry which is preliminary data.</text>
</comment>